<organism evidence="1 2">
    <name type="scientific">Arthrobacter terrae</name>
    <dbReference type="NCBI Taxonomy" id="2935737"/>
    <lineage>
        <taxon>Bacteria</taxon>
        <taxon>Bacillati</taxon>
        <taxon>Actinomycetota</taxon>
        <taxon>Actinomycetes</taxon>
        <taxon>Micrococcales</taxon>
        <taxon>Micrococcaceae</taxon>
        <taxon>Arthrobacter</taxon>
    </lineage>
</organism>
<evidence type="ECO:0000313" key="1">
    <source>
        <dbReference type="EMBL" id="MBG0739809.1"/>
    </source>
</evidence>
<comment type="caution">
    <text evidence="1">The sequence shown here is derived from an EMBL/GenBank/DDBJ whole genome shotgun (WGS) entry which is preliminary data.</text>
</comment>
<dbReference type="RefSeq" id="WP_196396760.1">
    <property type="nucleotide sequence ID" value="NZ_JADNYM010000012.1"/>
</dbReference>
<sequence length="168" mass="18295">MEPTELLTDAFGRIGSAVDGVLKGLDAADLNRRPGGHGNSVAWLVWHLARVQDDHIADAAGREQLWAAGGFRDRFGFGLQPEDTGYGHSHDQVDAVRVESAALLTEYYHAVQGRTMEYLQELDGAALDRIVDESWDPAVSLGTRLVSVLQDCLMHVGQAAYVRGLPVE</sequence>
<dbReference type="Proteomes" id="UP000655366">
    <property type="component" value="Unassembled WGS sequence"/>
</dbReference>
<dbReference type="Gene3D" id="1.20.120.450">
    <property type="entry name" value="dinb family like domain"/>
    <property type="match status" value="1"/>
</dbReference>
<protein>
    <submittedName>
        <fullName evidence="1">DUF664 domain-containing protein</fullName>
    </submittedName>
</protein>
<accession>A0A931CRS6</accession>
<dbReference type="SUPFAM" id="SSF109854">
    <property type="entry name" value="DinB/YfiT-like putative metalloenzymes"/>
    <property type="match status" value="1"/>
</dbReference>
<proteinExistence type="predicted"/>
<dbReference type="InterPro" id="IPR034660">
    <property type="entry name" value="DinB/YfiT-like"/>
</dbReference>
<keyword evidence="2" id="KW-1185">Reference proteome</keyword>
<dbReference type="EMBL" id="JADNYM010000012">
    <property type="protein sequence ID" value="MBG0739809.1"/>
    <property type="molecule type" value="Genomic_DNA"/>
</dbReference>
<name>A0A931CRS6_9MICC</name>
<dbReference type="Pfam" id="PF04978">
    <property type="entry name" value="MST"/>
    <property type="match status" value="1"/>
</dbReference>
<reference evidence="1 2" key="1">
    <citation type="submission" date="2020-11" db="EMBL/GenBank/DDBJ databases">
        <title>Arthrobacter antarcticus sp. nov., isolated from Antarctic Soil.</title>
        <authorList>
            <person name="Li J."/>
        </authorList>
    </citation>
    <scope>NUCLEOTIDE SEQUENCE [LARGE SCALE GENOMIC DNA]</scope>
    <source>
        <strain evidence="1 2">Z1-20</strain>
    </source>
</reference>
<gene>
    <name evidence="1" type="ORF">IV500_10475</name>
</gene>
<dbReference type="InterPro" id="IPR007061">
    <property type="entry name" value="MST-like"/>
</dbReference>
<dbReference type="AlphaFoldDB" id="A0A931CRS6"/>
<dbReference type="NCBIfam" id="NF047843">
    <property type="entry name" value="MST_Rv0443"/>
    <property type="match status" value="1"/>
</dbReference>
<evidence type="ECO:0000313" key="2">
    <source>
        <dbReference type="Proteomes" id="UP000655366"/>
    </source>
</evidence>